<dbReference type="Proteomes" id="UP000824782">
    <property type="component" value="Unassembled WGS sequence"/>
</dbReference>
<organism evidence="1 2">
    <name type="scientific">Engystomops pustulosus</name>
    <name type="common">Tungara frog</name>
    <name type="synonym">Physalaemus pustulosus</name>
    <dbReference type="NCBI Taxonomy" id="76066"/>
    <lineage>
        <taxon>Eukaryota</taxon>
        <taxon>Metazoa</taxon>
        <taxon>Chordata</taxon>
        <taxon>Craniata</taxon>
        <taxon>Vertebrata</taxon>
        <taxon>Euteleostomi</taxon>
        <taxon>Amphibia</taxon>
        <taxon>Batrachia</taxon>
        <taxon>Anura</taxon>
        <taxon>Neobatrachia</taxon>
        <taxon>Hyloidea</taxon>
        <taxon>Leptodactylidae</taxon>
        <taxon>Leiuperinae</taxon>
        <taxon>Engystomops</taxon>
    </lineage>
</organism>
<sequence length="82" mass="9612">MYLSEYWSTLYGGRTPYRVPLHPLKLLPLFGLYFLVLNQYKVNPPASSHWSSRHHLKVEITGCYNFLTQFEAFPFFADGEPL</sequence>
<dbReference type="EMBL" id="WNYA01000002">
    <property type="protein sequence ID" value="KAG8590464.1"/>
    <property type="molecule type" value="Genomic_DNA"/>
</dbReference>
<evidence type="ECO:0000313" key="2">
    <source>
        <dbReference type="Proteomes" id="UP000824782"/>
    </source>
</evidence>
<name>A0AAV7CZ81_ENGPU</name>
<comment type="caution">
    <text evidence="1">The sequence shown here is derived from an EMBL/GenBank/DDBJ whole genome shotgun (WGS) entry which is preliminary data.</text>
</comment>
<accession>A0AAV7CZ81</accession>
<reference evidence="1" key="1">
    <citation type="thesis" date="2020" institute="ProQuest LLC" country="789 East Eisenhower Parkway, Ann Arbor, MI, USA">
        <title>Comparative Genomics and Chromosome Evolution.</title>
        <authorList>
            <person name="Mudd A.B."/>
        </authorList>
    </citation>
    <scope>NUCLEOTIDE SEQUENCE</scope>
    <source>
        <strain evidence="1">237g6f4</strain>
        <tissue evidence="1">Blood</tissue>
    </source>
</reference>
<proteinExistence type="predicted"/>
<dbReference type="AlphaFoldDB" id="A0AAV7CZ81"/>
<protein>
    <submittedName>
        <fullName evidence="1">Uncharacterized protein</fullName>
    </submittedName>
</protein>
<evidence type="ECO:0000313" key="1">
    <source>
        <dbReference type="EMBL" id="KAG8590464.1"/>
    </source>
</evidence>
<gene>
    <name evidence="1" type="ORF">GDO81_006776</name>
</gene>
<keyword evidence="2" id="KW-1185">Reference proteome</keyword>